<protein>
    <submittedName>
        <fullName evidence="2">Uncharacterized protein</fullName>
    </submittedName>
</protein>
<name>A0A814Z7I3_ADIRI</name>
<accession>A0A814Z7I3</accession>
<keyword evidence="1" id="KW-0472">Membrane</keyword>
<evidence type="ECO:0000313" key="3">
    <source>
        <dbReference type="Proteomes" id="UP000663852"/>
    </source>
</evidence>
<dbReference type="AlphaFoldDB" id="A0A814Z7I3"/>
<feature type="transmembrane region" description="Helical" evidence="1">
    <location>
        <begin position="104"/>
        <end position="129"/>
    </location>
</feature>
<evidence type="ECO:0000313" key="2">
    <source>
        <dbReference type="EMBL" id="CAF1239103.1"/>
    </source>
</evidence>
<gene>
    <name evidence="2" type="ORF">EDS130_LOCUS27360</name>
</gene>
<dbReference type="EMBL" id="CAJNOJ010000172">
    <property type="protein sequence ID" value="CAF1239103.1"/>
    <property type="molecule type" value="Genomic_DNA"/>
</dbReference>
<organism evidence="2 3">
    <name type="scientific">Adineta ricciae</name>
    <name type="common">Rotifer</name>
    <dbReference type="NCBI Taxonomy" id="249248"/>
    <lineage>
        <taxon>Eukaryota</taxon>
        <taxon>Metazoa</taxon>
        <taxon>Spiralia</taxon>
        <taxon>Gnathifera</taxon>
        <taxon>Rotifera</taxon>
        <taxon>Eurotatoria</taxon>
        <taxon>Bdelloidea</taxon>
        <taxon>Adinetida</taxon>
        <taxon>Adinetidae</taxon>
        <taxon>Adineta</taxon>
    </lineage>
</organism>
<dbReference type="Proteomes" id="UP000663852">
    <property type="component" value="Unassembled WGS sequence"/>
</dbReference>
<evidence type="ECO:0000256" key="1">
    <source>
        <dbReference type="SAM" id="Phobius"/>
    </source>
</evidence>
<proteinExistence type="predicted"/>
<keyword evidence="1" id="KW-1133">Transmembrane helix</keyword>
<reference evidence="2" key="1">
    <citation type="submission" date="2021-02" db="EMBL/GenBank/DDBJ databases">
        <authorList>
            <person name="Nowell W R."/>
        </authorList>
    </citation>
    <scope>NUCLEOTIDE SEQUENCE</scope>
</reference>
<sequence>MNRQLILYLNEINEDDQPFDYKELIHLGIHLDFYIIFIKNHSEWIMSKLKFRCLKFSAFDKYPCTSQILSPLHWISHQQSTFSTTEFISTTEIIRKEIKSSTNFILFICLLLCSLFIIIIIFIFIWKYLINHRKILSEPSIEKISSISTITIDRRESFNHHQSMVLDTNSVERQQEFVLISSTNFF</sequence>
<keyword evidence="1" id="KW-0812">Transmembrane</keyword>
<comment type="caution">
    <text evidence="2">The sequence shown here is derived from an EMBL/GenBank/DDBJ whole genome shotgun (WGS) entry which is preliminary data.</text>
</comment>